<evidence type="ECO:0000313" key="5">
    <source>
        <dbReference type="Proteomes" id="UP000036166"/>
    </source>
</evidence>
<dbReference type="PANTHER" id="PTHR42776">
    <property type="entry name" value="SERINE PEPTIDASE S9 FAMILY MEMBER"/>
    <property type="match status" value="1"/>
</dbReference>
<reference evidence="4 5" key="1">
    <citation type="submission" date="2015-06" db="EMBL/GenBank/DDBJ databases">
        <title>Draft Genome Sequence of Parabacteroides goldsteinii with Putative Novel Metallo-Beta-Lactamases Isolated from a Blood Culture from a Human Patient.</title>
        <authorList>
            <person name="Krogh T.J."/>
            <person name="Agergaard C.N."/>
            <person name="Moller-Jensen J."/>
            <person name="Justesen U.S."/>
        </authorList>
    </citation>
    <scope>NUCLEOTIDE SEQUENCE [LARGE SCALE GENOMIC DNA]</scope>
    <source>
        <strain evidence="4 5">910340</strain>
    </source>
</reference>
<feature type="domain" description="Peptidase S9 prolyl oligopeptidase catalytic" evidence="3">
    <location>
        <begin position="606"/>
        <end position="816"/>
    </location>
</feature>
<gene>
    <name evidence="4" type="ORF">ACM15_13500</name>
</gene>
<comment type="caution">
    <text evidence="4">The sequence shown here is derived from an EMBL/GenBank/DDBJ whole genome shotgun (WGS) entry which is preliminary data.</text>
</comment>
<protein>
    <submittedName>
        <fullName evidence="4">Peptidase S9</fullName>
    </submittedName>
</protein>
<organism evidence="4 5">
    <name type="scientific">Parabacteroides goldsteinii</name>
    <dbReference type="NCBI Taxonomy" id="328812"/>
    <lineage>
        <taxon>Bacteria</taxon>
        <taxon>Pseudomonadati</taxon>
        <taxon>Bacteroidota</taxon>
        <taxon>Bacteroidia</taxon>
        <taxon>Bacteroidales</taxon>
        <taxon>Tannerellaceae</taxon>
        <taxon>Parabacteroides</taxon>
    </lineage>
</organism>
<feature type="signal peptide" evidence="2">
    <location>
        <begin position="1"/>
        <end position="20"/>
    </location>
</feature>
<proteinExistence type="predicted"/>
<dbReference type="GO" id="GO:0004252">
    <property type="term" value="F:serine-type endopeptidase activity"/>
    <property type="evidence" value="ECO:0007669"/>
    <property type="project" value="TreeGrafter"/>
</dbReference>
<dbReference type="InterPro" id="IPR001375">
    <property type="entry name" value="Peptidase_S9_cat"/>
</dbReference>
<dbReference type="InterPro" id="IPR029058">
    <property type="entry name" value="AB_hydrolase_fold"/>
</dbReference>
<dbReference type="Gene3D" id="2.120.10.30">
    <property type="entry name" value="TolB, C-terminal domain"/>
    <property type="match status" value="1"/>
</dbReference>
<evidence type="ECO:0000256" key="1">
    <source>
        <dbReference type="ARBA" id="ARBA00022801"/>
    </source>
</evidence>
<dbReference type="SUPFAM" id="SSF53474">
    <property type="entry name" value="alpha/beta-Hydrolases"/>
    <property type="match status" value="1"/>
</dbReference>
<evidence type="ECO:0000313" key="4">
    <source>
        <dbReference type="EMBL" id="KMM33146.1"/>
    </source>
</evidence>
<dbReference type="GO" id="GO:0006508">
    <property type="term" value="P:proteolysis"/>
    <property type="evidence" value="ECO:0007669"/>
    <property type="project" value="InterPro"/>
</dbReference>
<dbReference type="PANTHER" id="PTHR42776:SF27">
    <property type="entry name" value="DIPEPTIDYL PEPTIDASE FAMILY MEMBER 6"/>
    <property type="match status" value="1"/>
</dbReference>
<sequence>MNKCSYLLSALLLSAFTLQAAEDIKVMQFLHTGPVPVNKPIMADSLNVNGKPFEIKNLLKSTVPFYKAFASATILDADTAGIISFQAPEKGYALHLFSFYLNSDRYTKGTLEVSGPGSFDVYVNNKPVSATSELTMEPHRYEVVVKYLTADSDTCPPTLKAIYKSKEEAKVVASLNPDKRYTSRDILEGTNFRGVSLSPNGKYVLVKYYTRLEGGKSESYAQLREAASGRILLQDKGFIMSASWMPTSNKMYFTRTGMNGKELVTVDPANMQEEILADNLPEGSFNFTPDEKTLLFTIQEEGPKDGPDMLRILEPNDRLPGFRNRYFIWRYDLQSGLYEQLTFGHNSTYINDVSPDSRYLLFSTSETDYTSLPHSSNSLYKLDLQTMAVDTLWEHAKYVNGGTFSPDGKQLLVSGSGNAFGGIGLNIREGQISNTYDGQLFLYDPATRKATALTKDFNPNVTGALWNKYDGQIYMMTEDQDYLRIYTYNPANGKIKQINTSEDVVYNYSLAETAPVMYYYGQSTSNANRLYAYDLKSGKSRLIYDLSAEKLKDVKLGEVHDWNFTAEDGTTIQGRYYLPPNFDPDKKYPMIVYYYGGTSPTNRALEFSYSMHMYAAQGYVVYTLNPSGTTGFGQEFAARHVNAWGEPTADEIIRGTELFCKEHSFVNPKKIGCAGASYGGFMTQYLQTRTDLFAAAVSHAGISALSSYWGEGYWGYGYCSVANTGTYPWNNPEFFTKHSPLFNADKIKTPLLLLHGNADTNVPIGESIQMFLALKLLGKTVEFIQVDGENHGVADYKKRLEWQNTIFAWFAKWLKDEPEWWDALYPERTL</sequence>
<dbReference type="RefSeq" id="WP_048315826.1">
    <property type="nucleotide sequence ID" value="NZ_LFJV01000042.1"/>
</dbReference>
<dbReference type="Gene3D" id="3.40.50.1820">
    <property type="entry name" value="alpha/beta hydrolase"/>
    <property type="match status" value="1"/>
</dbReference>
<keyword evidence="1" id="KW-0378">Hydrolase</keyword>
<dbReference type="SUPFAM" id="SSF82171">
    <property type="entry name" value="DPP6 N-terminal domain-like"/>
    <property type="match status" value="1"/>
</dbReference>
<feature type="chain" id="PRO_5005268743" evidence="2">
    <location>
        <begin position="21"/>
        <end position="830"/>
    </location>
</feature>
<evidence type="ECO:0000256" key="2">
    <source>
        <dbReference type="SAM" id="SignalP"/>
    </source>
</evidence>
<dbReference type="Pfam" id="PF00326">
    <property type="entry name" value="Peptidase_S9"/>
    <property type="match status" value="1"/>
</dbReference>
<keyword evidence="2" id="KW-0732">Signal</keyword>
<accession>A0A0J6CAF1</accession>
<dbReference type="EMBL" id="LFJV01000042">
    <property type="protein sequence ID" value="KMM33146.1"/>
    <property type="molecule type" value="Genomic_DNA"/>
</dbReference>
<name>A0A0J6CAF1_9BACT</name>
<dbReference type="Proteomes" id="UP000036166">
    <property type="component" value="Unassembled WGS sequence"/>
</dbReference>
<evidence type="ECO:0000259" key="3">
    <source>
        <dbReference type="Pfam" id="PF00326"/>
    </source>
</evidence>
<dbReference type="InterPro" id="IPR011042">
    <property type="entry name" value="6-blade_b-propeller_TolB-like"/>
</dbReference>
<dbReference type="AlphaFoldDB" id="A0A0J6CAF1"/>
<dbReference type="PATRIC" id="fig|328812.4.peg.3515"/>